<dbReference type="AlphaFoldDB" id="A0A1I1P4I2"/>
<dbReference type="SUPFAM" id="SSF51604">
    <property type="entry name" value="Enolase C-terminal domain-like"/>
    <property type="match status" value="1"/>
</dbReference>
<evidence type="ECO:0000259" key="2">
    <source>
        <dbReference type="SMART" id="SM00922"/>
    </source>
</evidence>
<dbReference type="RefSeq" id="WP_212632884.1">
    <property type="nucleotide sequence ID" value="NZ_FNZG01000001.1"/>
</dbReference>
<dbReference type="Gene3D" id="3.20.20.120">
    <property type="entry name" value="Enolase-like C-terminal domain"/>
    <property type="match status" value="1"/>
</dbReference>
<dbReference type="GO" id="GO:0003824">
    <property type="term" value="F:catalytic activity"/>
    <property type="evidence" value="ECO:0007669"/>
    <property type="project" value="UniProtKB-ARBA"/>
</dbReference>
<sequence length="364" mass="38531">METGFHRASLHYQGLTLHTASSGAIAGLDALYLRLGPLGAPMAVAEVRLNCAYLNGYPAEVLIAAAQDLVARLDWGKTPADLRRGLMDSAAPAPVRALVDCALWDLEARQKGLPLAHLLAGRPVPLSRGSNQTLFLSSDDQMLAQAKTYVARGFTDLKLRFGADFDADLARLQLLRDHFGPDLVLAIDANGSWPVELAADRLDRLAPLDLKYVEQPIAPGDWDALIALAAGAPMPLMLDESMAGPSDVARAVEGFEAANGRLWAHLKLIKTGGITPALAAVQAFEARGLPYMIGQMNEGGLATAAAAHLALATRPVAAELYGADGLIDDPAQGLTYTAGQIVLPDAPGLGLPFDTRRAPHMMEN</sequence>
<dbReference type="STRING" id="517719.SAMN05421762_3328"/>
<dbReference type="InterPro" id="IPR036849">
    <property type="entry name" value="Enolase-like_C_sf"/>
</dbReference>
<keyword evidence="4" id="KW-1185">Reference proteome</keyword>
<dbReference type="Proteomes" id="UP000231644">
    <property type="component" value="Unassembled WGS sequence"/>
</dbReference>
<keyword evidence="1" id="KW-0479">Metal-binding</keyword>
<dbReference type="PROSITE" id="PS00909">
    <property type="entry name" value="MR_MLE_2"/>
    <property type="match status" value="1"/>
</dbReference>
<name>A0A1I1P4I2_9RHOB</name>
<dbReference type="Gene3D" id="3.30.390.10">
    <property type="entry name" value="Enolase-like, N-terminal domain"/>
    <property type="match status" value="1"/>
</dbReference>
<dbReference type="InterPro" id="IPR029017">
    <property type="entry name" value="Enolase-like_N"/>
</dbReference>
<organism evidence="3 4">
    <name type="scientific">Pseudooceanicola nitratireducens</name>
    <dbReference type="NCBI Taxonomy" id="517719"/>
    <lineage>
        <taxon>Bacteria</taxon>
        <taxon>Pseudomonadati</taxon>
        <taxon>Pseudomonadota</taxon>
        <taxon>Alphaproteobacteria</taxon>
        <taxon>Rhodobacterales</taxon>
        <taxon>Paracoccaceae</taxon>
        <taxon>Pseudooceanicola</taxon>
    </lineage>
</organism>
<dbReference type="PANTHER" id="PTHR48073">
    <property type="entry name" value="O-SUCCINYLBENZOATE SYNTHASE-RELATED"/>
    <property type="match status" value="1"/>
</dbReference>
<dbReference type="GO" id="GO:0000287">
    <property type="term" value="F:magnesium ion binding"/>
    <property type="evidence" value="ECO:0007669"/>
    <property type="project" value="UniProtKB-ARBA"/>
</dbReference>
<dbReference type="InterPro" id="IPR013342">
    <property type="entry name" value="Mandelate_racemase_C"/>
</dbReference>
<evidence type="ECO:0000313" key="3">
    <source>
        <dbReference type="EMBL" id="SFD04685.1"/>
    </source>
</evidence>
<dbReference type="InterPro" id="IPR018110">
    <property type="entry name" value="Mandel_Rmase/mucon_lact_enz_CS"/>
</dbReference>
<dbReference type="Pfam" id="PF13378">
    <property type="entry name" value="MR_MLE_C"/>
    <property type="match status" value="1"/>
</dbReference>
<proteinExistence type="predicted"/>
<dbReference type="SFLD" id="SFLDS00001">
    <property type="entry name" value="Enolase"/>
    <property type="match status" value="1"/>
</dbReference>
<dbReference type="PANTHER" id="PTHR48073:SF2">
    <property type="entry name" value="O-SUCCINYLBENZOATE SYNTHASE"/>
    <property type="match status" value="1"/>
</dbReference>
<gene>
    <name evidence="3" type="ORF">SAMN05421762_3328</name>
</gene>
<evidence type="ECO:0000256" key="1">
    <source>
        <dbReference type="ARBA" id="ARBA00022723"/>
    </source>
</evidence>
<evidence type="ECO:0000313" key="4">
    <source>
        <dbReference type="Proteomes" id="UP000231644"/>
    </source>
</evidence>
<dbReference type="SMART" id="SM00922">
    <property type="entry name" value="MR_MLE"/>
    <property type="match status" value="1"/>
</dbReference>
<dbReference type="InterPro" id="IPR029065">
    <property type="entry name" value="Enolase_C-like"/>
</dbReference>
<accession>A0A1I1P4I2</accession>
<feature type="domain" description="Mandelate racemase/muconate lactonizing enzyme C-terminal" evidence="2">
    <location>
        <begin position="139"/>
        <end position="235"/>
    </location>
</feature>
<reference evidence="3 4" key="1">
    <citation type="submission" date="2016-10" db="EMBL/GenBank/DDBJ databases">
        <authorList>
            <person name="de Groot N.N."/>
        </authorList>
    </citation>
    <scope>NUCLEOTIDE SEQUENCE [LARGE SCALE GENOMIC DNA]</scope>
    <source>
        <strain evidence="3 4">DSM 29619</strain>
    </source>
</reference>
<dbReference type="SUPFAM" id="SSF54826">
    <property type="entry name" value="Enolase N-terminal domain-like"/>
    <property type="match status" value="1"/>
</dbReference>
<protein>
    <submittedName>
        <fullName evidence="3">L-alanine-DL-glutamate epimerase</fullName>
    </submittedName>
</protein>
<dbReference type="GO" id="GO:0009063">
    <property type="term" value="P:amino acid catabolic process"/>
    <property type="evidence" value="ECO:0007669"/>
    <property type="project" value="InterPro"/>
</dbReference>
<dbReference type="EMBL" id="FOLX01000001">
    <property type="protein sequence ID" value="SFD04685.1"/>
    <property type="molecule type" value="Genomic_DNA"/>
</dbReference>